<keyword evidence="2" id="KW-0812">Transmembrane</keyword>
<dbReference type="AlphaFoldDB" id="A0A4S5ERR8"/>
<dbReference type="RefSeq" id="WP_136447554.1">
    <property type="nucleotide sequence ID" value="NZ_SSXH01000128.1"/>
</dbReference>
<proteinExistence type="predicted"/>
<feature type="region of interest" description="Disordered" evidence="1">
    <location>
        <begin position="262"/>
        <end position="289"/>
    </location>
</feature>
<dbReference type="OrthoDB" id="4097676at2"/>
<protein>
    <submittedName>
        <fullName evidence="3">Uncharacterized protein</fullName>
    </submittedName>
</protein>
<evidence type="ECO:0000256" key="1">
    <source>
        <dbReference type="SAM" id="MobiDB-lite"/>
    </source>
</evidence>
<feature type="transmembrane region" description="Helical" evidence="2">
    <location>
        <begin position="73"/>
        <end position="94"/>
    </location>
</feature>
<feature type="compositionally biased region" description="Polar residues" evidence="1">
    <location>
        <begin position="228"/>
        <end position="244"/>
    </location>
</feature>
<keyword evidence="4" id="KW-1185">Reference proteome</keyword>
<feature type="region of interest" description="Disordered" evidence="1">
    <location>
        <begin position="209"/>
        <end position="247"/>
    </location>
</feature>
<organism evidence="3 4">
    <name type="scientific">Candidatus Frankia alpina</name>
    <dbReference type="NCBI Taxonomy" id="2699483"/>
    <lineage>
        <taxon>Bacteria</taxon>
        <taxon>Bacillati</taxon>
        <taxon>Actinomycetota</taxon>
        <taxon>Actinomycetes</taxon>
        <taxon>Frankiales</taxon>
        <taxon>Frankiaceae</taxon>
        <taxon>Frankia</taxon>
    </lineage>
</organism>
<name>A0A4S5ERR8_9ACTN</name>
<comment type="caution">
    <text evidence="3">The sequence shown here is derived from an EMBL/GenBank/DDBJ whole genome shotgun (WGS) entry which is preliminary data.</text>
</comment>
<feature type="compositionally biased region" description="Polar residues" evidence="1">
    <location>
        <begin position="262"/>
        <end position="272"/>
    </location>
</feature>
<dbReference type="Proteomes" id="UP000305282">
    <property type="component" value="Unassembled WGS sequence"/>
</dbReference>
<feature type="transmembrane region" description="Helical" evidence="2">
    <location>
        <begin position="45"/>
        <end position="67"/>
    </location>
</feature>
<evidence type="ECO:0000256" key="2">
    <source>
        <dbReference type="SAM" id="Phobius"/>
    </source>
</evidence>
<dbReference type="EMBL" id="SSXH01000128">
    <property type="protein sequence ID" value="THJ75078.1"/>
    <property type="molecule type" value="Genomic_DNA"/>
</dbReference>
<evidence type="ECO:0000313" key="3">
    <source>
        <dbReference type="EMBL" id="THJ75078.1"/>
    </source>
</evidence>
<sequence length="344" mass="36284">MRYRIETQEYPDSHTVDGVTAQVTRTRRVAVPVLPRDVDALAVRAVVGLVLGLTLVSVAWSTVSIAYLLRGSWVAYLAGAVFDLAWLAVLGMAYLVRYRPDRRRVVGPRVGWVLLAATVAAIGVEGYRTGGLAVACIGASVSVAAKALWWTFGRATRPELAAADAQWVAAQLSQASARMAVAAVRRQAARVEDQAAARPLAMEASRRPPAGTVVPVVPSGSELEVPSAGTSSEPEVPSAGTTDGKTGLYVPPGDVQVAASASASRNFPSVPSQVRAGSRLVPRNPEPVSGTSTAMIRELVARGVRDVNKIGEFLSEAGFRVPSGSYVRRLVREGRTDTGTGPYL</sequence>
<reference evidence="3 4" key="1">
    <citation type="submission" date="2019-04" db="EMBL/GenBank/DDBJ databases">
        <title>Draft genome sequences for three unisolated Alnus-infective Frankia Sp+ strains, AgTrS, AiOr and AvVan, the first sequenced Frankia strains able to sporulate in-planta.</title>
        <authorList>
            <person name="Bethencourt L."/>
            <person name="Vautrin F."/>
            <person name="Taib N."/>
            <person name="Dubost A."/>
            <person name="Castro-Garcia L."/>
            <person name="Imbaud O."/>
            <person name="Abrouk D."/>
            <person name="Fournier P."/>
            <person name="Briolay J."/>
            <person name="Nguyen A."/>
            <person name="Normand P."/>
            <person name="Fernandez M.P."/>
            <person name="Brochier-Armanet C."/>
            <person name="Herrera-Belaroussi A."/>
        </authorList>
    </citation>
    <scope>NUCLEOTIDE SEQUENCE [LARGE SCALE GENOMIC DNA]</scope>
    <source>
        <strain evidence="3 4">AvVan</strain>
    </source>
</reference>
<evidence type="ECO:0000313" key="4">
    <source>
        <dbReference type="Proteomes" id="UP000305282"/>
    </source>
</evidence>
<accession>A0A4S5ERR8</accession>
<keyword evidence="2" id="KW-0472">Membrane</keyword>
<feature type="transmembrane region" description="Helical" evidence="2">
    <location>
        <begin position="130"/>
        <end position="149"/>
    </location>
</feature>
<feature type="transmembrane region" description="Helical" evidence="2">
    <location>
        <begin position="106"/>
        <end position="124"/>
    </location>
</feature>
<keyword evidence="2" id="KW-1133">Transmembrane helix</keyword>
<gene>
    <name evidence="3" type="ORF">E7Y31_07635</name>
</gene>